<proteinExistence type="predicted"/>
<comment type="caution">
    <text evidence="3">The sequence shown here is derived from an EMBL/GenBank/DDBJ whole genome shotgun (WGS) entry which is preliminary data.</text>
</comment>
<reference evidence="3 4" key="1">
    <citation type="submission" date="2021-03" db="EMBL/GenBank/DDBJ databases">
        <title>Actinomadura violae sp. nov., isolated from lichen in Thailand.</title>
        <authorList>
            <person name="Kanchanasin P."/>
            <person name="Saeng-In P."/>
            <person name="Phongsopitanun W."/>
            <person name="Yuki M."/>
            <person name="Kudo T."/>
            <person name="Ohkuma M."/>
            <person name="Tanasupawat S."/>
        </authorList>
    </citation>
    <scope>NUCLEOTIDE SEQUENCE [LARGE SCALE GENOMIC DNA]</scope>
    <source>
        <strain evidence="3 4">LCR2-06</strain>
    </source>
</reference>
<protein>
    <recommendedName>
        <fullName evidence="5">AlbD</fullName>
    </recommendedName>
</protein>
<dbReference type="NCBIfam" id="NF041646">
    <property type="entry name" value="VC0807_fam"/>
    <property type="match status" value="1"/>
</dbReference>
<evidence type="ECO:0000256" key="2">
    <source>
        <dbReference type="SAM" id="Phobius"/>
    </source>
</evidence>
<keyword evidence="2" id="KW-0472">Membrane</keyword>
<feature type="transmembrane region" description="Helical" evidence="2">
    <location>
        <begin position="195"/>
        <end position="214"/>
    </location>
</feature>
<feature type="transmembrane region" description="Helical" evidence="2">
    <location>
        <begin position="53"/>
        <end position="71"/>
    </location>
</feature>
<sequence length="246" mass="25312">MKIHQMDAGHRAGTGRQAAAGDGRQMAKVLAPLAVDVAVPLGVYYLAHKGLGMDLVVSLALSSVVPAVRTVAGAVRDRSVNGLAALMLAVNAAGIALSFLTGDPRLMIAKDSGISSVIGLTILVSAFGARPLMSAGLKPFLTKGDAAREAAWDRLSSGASRFRALERRFTMVWGLALLAECAARIAGAYTVPVETMAWLGTVMLVGAIGIGAVMSGSATEPMKELLDAEVRAQNTRETAAPTTAAA</sequence>
<keyword evidence="2" id="KW-1133">Transmembrane helix</keyword>
<keyword evidence="4" id="KW-1185">Reference proteome</keyword>
<gene>
    <name evidence="3" type="ORF">J4709_21760</name>
</gene>
<organism evidence="3 4">
    <name type="scientific">Actinomadura violacea</name>
    <dbReference type="NCBI Taxonomy" id="2819934"/>
    <lineage>
        <taxon>Bacteria</taxon>
        <taxon>Bacillati</taxon>
        <taxon>Actinomycetota</taxon>
        <taxon>Actinomycetes</taxon>
        <taxon>Streptosporangiales</taxon>
        <taxon>Thermomonosporaceae</taxon>
        <taxon>Actinomadura</taxon>
    </lineage>
</organism>
<feature type="transmembrane region" description="Helical" evidence="2">
    <location>
        <begin position="83"/>
        <end position="101"/>
    </location>
</feature>
<dbReference type="EMBL" id="JAGEPF010000013">
    <property type="protein sequence ID" value="MBO2460211.1"/>
    <property type="molecule type" value="Genomic_DNA"/>
</dbReference>
<evidence type="ECO:0000256" key="1">
    <source>
        <dbReference type="SAM" id="MobiDB-lite"/>
    </source>
</evidence>
<feature type="compositionally biased region" description="Basic and acidic residues" evidence="1">
    <location>
        <begin position="1"/>
        <end position="10"/>
    </location>
</feature>
<evidence type="ECO:0008006" key="5">
    <source>
        <dbReference type="Google" id="ProtNLM"/>
    </source>
</evidence>
<evidence type="ECO:0000313" key="4">
    <source>
        <dbReference type="Proteomes" id="UP000680206"/>
    </source>
</evidence>
<dbReference type="Proteomes" id="UP000680206">
    <property type="component" value="Unassembled WGS sequence"/>
</dbReference>
<feature type="transmembrane region" description="Helical" evidence="2">
    <location>
        <begin position="169"/>
        <end position="189"/>
    </location>
</feature>
<accession>A0ABS3RTX7</accession>
<evidence type="ECO:0000313" key="3">
    <source>
        <dbReference type="EMBL" id="MBO2460211.1"/>
    </source>
</evidence>
<name>A0ABS3RTX7_9ACTN</name>
<feature type="transmembrane region" description="Helical" evidence="2">
    <location>
        <begin position="113"/>
        <end position="133"/>
    </location>
</feature>
<feature type="region of interest" description="Disordered" evidence="1">
    <location>
        <begin position="1"/>
        <end position="20"/>
    </location>
</feature>
<dbReference type="RefSeq" id="WP_208243570.1">
    <property type="nucleotide sequence ID" value="NZ_JAGEPF010000013.1"/>
</dbReference>
<feature type="transmembrane region" description="Helical" evidence="2">
    <location>
        <begin position="29"/>
        <end position="47"/>
    </location>
</feature>
<keyword evidence="2" id="KW-0812">Transmembrane</keyword>